<dbReference type="AlphaFoldDB" id="A0A5A7QCN7"/>
<comment type="caution">
    <text evidence="3">The sequence shown here is derived from an EMBL/GenBank/DDBJ whole genome shotgun (WGS) entry which is preliminary data.</text>
</comment>
<name>A0A5A7QCN7_STRAF</name>
<dbReference type="EMBL" id="BKCP01006515">
    <property type="protein sequence ID" value="GER43063.1"/>
    <property type="molecule type" value="Genomic_DNA"/>
</dbReference>
<keyword evidence="2" id="KW-0812">Transmembrane</keyword>
<feature type="transmembrane region" description="Helical" evidence="2">
    <location>
        <begin position="86"/>
        <end position="105"/>
    </location>
</feature>
<feature type="compositionally biased region" description="Basic and acidic residues" evidence="1">
    <location>
        <begin position="11"/>
        <end position="23"/>
    </location>
</feature>
<keyword evidence="2" id="KW-0472">Membrane</keyword>
<sequence length="127" mass="14382">MAPGTKRKRDRGGSHDGPEIEGLKKRKVVRIREARPENAVIHHREVEGRGEEPSGGGLLAEALAAERQAQLPRRRMLRRRRHHRDCAGSAIPAAVLLLRALLLLLELRHHSSFFDRHKLSYCFGFGD</sequence>
<dbReference type="GO" id="GO:0016301">
    <property type="term" value="F:kinase activity"/>
    <property type="evidence" value="ECO:0007669"/>
    <property type="project" value="UniProtKB-KW"/>
</dbReference>
<keyword evidence="2" id="KW-1133">Transmembrane helix</keyword>
<evidence type="ECO:0000313" key="3">
    <source>
        <dbReference type="EMBL" id="GER43063.1"/>
    </source>
</evidence>
<dbReference type="Proteomes" id="UP000325081">
    <property type="component" value="Unassembled WGS sequence"/>
</dbReference>
<reference evidence="4" key="1">
    <citation type="journal article" date="2019" name="Curr. Biol.">
        <title>Genome Sequence of Striga asiatica Provides Insight into the Evolution of Plant Parasitism.</title>
        <authorList>
            <person name="Yoshida S."/>
            <person name="Kim S."/>
            <person name="Wafula E.K."/>
            <person name="Tanskanen J."/>
            <person name="Kim Y.M."/>
            <person name="Honaas L."/>
            <person name="Yang Z."/>
            <person name="Spallek T."/>
            <person name="Conn C.E."/>
            <person name="Ichihashi Y."/>
            <person name="Cheong K."/>
            <person name="Cui S."/>
            <person name="Der J.P."/>
            <person name="Gundlach H."/>
            <person name="Jiao Y."/>
            <person name="Hori C."/>
            <person name="Ishida J.K."/>
            <person name="Kasahara H."/>
            <person name="Kiba T."/>
            <person name="Kim M.S."/>
            <person name="Koo N."/>
            <person name="Laohavisit A."/>
            <person name="Lee Y.H."/>
            <person name="Lumba S."/>
            <person name="McCourt P."/>
            <person name="Mortimer J.C."/>
            <person name="Mutuku J.M."/>
            <person name="Nomura T."/>
            <person name="Sasaki-Sekimoto Y."/>
            <person name="Seto Y."/>
            <person name="Wang Y."/>
            <person name="Wakatake T."/>
            <person name="Sakakibara H."/>
            <person name="Demura T."/>
            <person name="Yamaguchi S."/>
            <person name="Yoneyama K."/>
            <person name="Manabe R.I."/>
            <person name="Nelson D.C."/>
            <person name="Schulman A.H."/>
            <person name="Timko M.P."/>
            <person name="dePamphilis C.W."/>
            <person name="Choi D."/>
            <person name="Shirasu K."/>
        </authorList>
    </citation>
    <scope>NUCLEOTIDE SEQUENCE [LARGE SCALE GENOMIC DNA]</scope>
    <source>
        <strain evidence="4">cv. UVA1</strain>
    </source>
</reference>
<protein>
    <submittedName>
        <fullName evidence="3">Serine/threonine-protein kinase WNK (With NoLysine)-related</fullName>
    </submittedName>
</protein>
<proteinExistence type="predicted"/>
<evidence type="ECO:0000256" key="2">
    <source>
        <dbReference type="SAM" id="Phobius"/>
    </source>
</evidence>
<keyword evidence="3" id="KW-0418">Kinase</keyword>
<accession>A0A5A7QCN7</accession>
<feature type="compositionally biased region" description="Basic residues" evidence="1">
    <location>
        <begin position="1"/>
        <end position="10"/>
    </location>
</feature>
<keyword evidence="3" id="KW-0808">Transferase</keyword>
<gene>
    <name evidence="3" type="ORF">STAS_19902</name>
</gene>
<evidence type="ECO:0000313" key="4">
    <source>
        <dbReference type="Proteomes" id="UP000325081"/>
    </source>
</evidence>
<organism evidence="3 4">
    <name type="scientific">Striga asiatica</name>
    <name type="common">Asiatic witchweed</name>
    <name type="synonym">Buchnera asiatica</name>
    <dbReference type="NCBI Taxonomy" id="4170"/>
    <lineage>
        <taxon>Eukaryota</taxon>
        <taxon>Viridiplantae</taxon>
        <taxon>Streptophyta</taxon>
        <taxon>Embryophyta</taxon>
        <taxon>Tracheophyta</taxon>
        <taxon>Spermatophyta</taxon>
        <taxon>Magnoliopsida</taxon>
        <taxon>eudicotyledons</taxon>
        <taxon>Gunneridae</taxon>
        <taxon>Pentapetalae</taxon>
        <taxon>asterids</taxon>
        <taxon>lamiids</taxon>
        <taxon>Lamiales</taxon>
        <taxon>Orobanchaceae</taxon>
        <taxon>Buchnereae</taxon>
        <taxon>Striga</taxon>
    </lineage>
</organism>
<keyword evidence="4" id="KW-1185">Reference proteome</keyword>
<feature type="region of interest" description="Disordered" evidence="1">
    <location>
        <begin position="1"/>
        <end position="25"/>
    </location>
</feature>
<evidence type="ECO:0000256" key="1">
    <source>
        <dbReference type="SAM" id="MobiDB-lite"/>
    </source>
</evidence>
<dbReference type="OrthoDB" id="6375174at2759"/>